<dbReference type="EMBL" id="PKGY01000003">
    <property type="protein sequence ID" value="PKZ21587.1"/>
    <property type="molecule type" value="Genomic_DNA"/>
</dbReference>
<dbReference type="KEGG" id="asan:AWM72_02400"/>
<keyword evidence="3" id="KW-1185">Reference proteome</keyword>
<accession>A0A109RDI4</accession>
<evidence type="ECO:0000313" key="3">
    <source>
        <dbReference type="Proteomes" id="UP000069912"/>
    </source>
</evidence>
<proteinExistence type="predicted"/>
<dbReference type="GeneID" id="92902918"/>
<reference evidence="3" key="2">
    <citation type="submission" date="2016-01" db="EMBL/GenBank/DDBJ databases">
        <title>Six Aerococcus type strain genome sequencing and assembly using PacBio and Illumina Hiseq.</title>
        <authorList>
            <person name="Carkaci D."/>
            <person name="Dargis R."/>
            <person name="Nielsen X.C."/>
            <person name="Skovgaard O."/>
            <person name="Fuursted K."/>
            <person name="Christensen J.J."/>
        </authorList>
    </citation>
    <scope>NUCLEOTIDE SEQUENCE [LARGE SCALE GENOMIC DNA]</scope>
    <source>
        <strain evidence="3">CCUG43001</strain>
    </source>
</reference>
<reference evidence="1 3" key="1">
    <citation type="journal article" date="2016" name="Genome Announc.">
        <title>Complete Genome Sequences of Aerococcus christensenii CCUG 28831T, Aerococcus sanguinicola CCUG 43001T, Aerococcus urinae CCUG 36881T, Aerococcus urinaeequi CCUG 28094T, Aerococcus urinaehominis CCUG 42038 BT, and Aerococcus viridans CCUG 4311T.</title>
        <authorList>
            <person name="Carkaci D."/>
            <person name="Dargis R."/>
            <person name="Nielsen X.C."/>
            <person name="Skovgaard O."/>
            <person name="Fuursted K."/>
            <person name="Christensen J.J."/>
        </authorList>
    </citation>
    <scope>NUCLEOTIDE SEQUENCE [LARGE SCALE GENOMIC DNA]</scope>
    <source>
        <strain evidence="1 3">CCUG43001</strain>
    </source>
</reference>
<organism evidence="1 3">
    <name type="scientific">Aerococcus sanguinicola</name>
    <dbReference type="NCBI Taxonomy" id="119206"/>
    <lineage>
        <taxon>Bacteria</taxon>
        <taxon>Bacillati</taxon>
        <taxon>Bacillota</taxon>
        <taxon>Bacilli</taxon>
        <taxon>Lactobacillales</taxon>
        <taxon>Aerococcaceae</taxon>
        <taxon>Aerococcus</taxon>
    </lineage>
</organism>
<dbReference type="OrthoDB" id="8442276at2"/>
<dbReference type="AlphaFoldDB" id="A0A109RDI4"/>
<sequence length="186" mass="21656">MDLNERLKSVAERFEGHLDRHPDWTWEDVLACLEGREDLVESLLAMEETGGEPDLIACEPFRRAFFADMSPESPEGRRSVCYDREARLGRKKFPPETSVEEMCQDMGTCLMPIDMYMTLQFLKPFDLKTSSWLKTTEPVRELGGAFFGDNRYGQTFLYHSGAEAYYKSRGFRSYFVMPDRDKEEKN</sequence>
<evidence type="ECO:0000313" key="1">
    <source>
        <dbReference type="EMBL" id="AMB93684.1"/>
    </source>
</evidence>
<dbReference type="Pfam" id="PF14066">
    <property type="entry name" value="DUF4256"/>
    <property type="match status" value="1"/>
</dbReference>
<dbReference type="InterPro" id="IPR025352">
    <property type="entry name" value="DUF4256"/>
</dbReference>
<evidence type="ECO:0000313" key="2">
    <source>
        <dbReference type="EMBL" id="PKZ21587.1"/>
    </source>
</evidence>
<evidence type="ECO:0000313" key="4">
    <source>
        <dbReference type="Proteomes" id="UP000234239"/>
    </source>
</evidence>
<dbReference type="EMBL" id="CP014160">
    <property type="protein sequence ID" value="AMB93684.1"/>
    <property type="molecule type" value="Genomic_DNA"/>
</dbReference>
<dbReference type="Proteomes" id="UP000234239">
    <property type="component" value="Unassembled WGS sequence"/>
</dbReference>
<dbReference type="Proteomes" id="UP000069912">
    <property type="component" value="Chromosome"/>
</dbReference>
<gene>
    <name evidence="1" type="ORF">AWM72_02400</name>
    <name evidence="2" type="ORF">CYJ28_06695</name>
</gene>
<name>A0A109RDI4_9LACT</name>
<reference evidence="2 4" key="3">
    <citation type="submission" date="2017-12" db="EMBL/GenBank/DDBJ databases">
        <title>Phylogenetic diversity of female urinary microbiome.</title>
        <authorList>
            <person name="Thomas-White K."/>
            <person name="Wolfe A.J."/>
        </authorList>
    </citation>
    <scope>NUCLEOTIDE SEQUENCE [LARGE SCALE GENOMIC DNA]</scope>
    <source>
        <strain evidence="2 4">UMB0139</strain>
    </source>
</reference>
<dbReference type="RefSeq" id="WP_067972624.1">
    <property type="nucleotide sequence ID" value="NZ_CAJHKM010000004.1"/>
</dbReference>
<protein>
    <submittedName>
        <fullName evidence="2">DUF4256 domain-containing protein</fullName>
    </submittedName>
</protein>